<evidence type="ECO:0000313" key="1">
    <source>
        <dbReference type="EMBL" id="GLS68104.1"/>
    </source>
</evidence>
<accession>A0AA37TBK8</accession>
<dbReference type="AlphaFoldDB" id="A0AA37TBK8"/>
<proteinExistence type="predicted"/>
<protein>
    <submittedName>
        <fullName evidence="1">Uncharacterized protein</fullName>
    </submittedName>
</protein>
<dbReference type="Proteomes" id="UP001157440">
    <property type="component" value="Unassembled WGS sequence"/>
</dbReference>
<gene>
    <name evidence="1" type="ORF">GCM10007890_01150</name>
</gene>
<sequence length="174" mass="20351">MLDMYSRHPVAHNVVLEGQDPVSVCSFFDRTGYRYEYEPLTNTTWIKGGVRSRIFFSELETGPALNKTPLVLWRRHFAFLKSSHQLWPFCLNGRSKESFENPTGALLHYKFLFDFNHKIKEELLRKQHTQEYTSYAANLDAGLKSTYFDPKISAEFVDWKSLLQIMDIQCSKSL</sequence>
<reference evidence="2" key="1">
    <citation type="journal article" date="2019" name="Int. J. Syst. Evol. Microbiol.">
        <title>The Global Catalogue of Microorganisms (GCM) 10K type strain sequencing project: providing services to taxonomists for standard genome sequencing and annotation.</title>
        <authorList>
            <consortium name="The Broad Institute Genomics Platform"/>
            <consortium name="The Broad Institute Genome Sequencing Center for Infectious Disease"/>
            <person name="Wu L."/>
            <person name="Ma J."/>
        </authorList>
    </citation>
    <scope>NUCLEOTIDE SEQUENCE [LARGE SCALE GENOMIC DNA]</scope>
    <source>
        <strain evidence="2">NBRC 103632</strain>
    </source>
</reference>
<evidence type="ECO:0000313" key="2">
    <source>
        <dbReference type="Proteomes" id="UP001157440"/>
    </source>
</evidence>
<name>A0AA37TBK8_9HYPH</name>
<organism evidence="1 2">
    <name type="scientific">Methylobacterium tardum</name>
    <dbReference type="NCBI Taxonomy" id="374432"/>
    <lineage>
        <taxon>Bacteria</taxon>
        <taxon>Pseudomonadati</taxon>
        <taxon>Pseudomonadota</taxon>
        <taxon>Alphaproteobacteria</taxon>
        <taxon>Hyphomicrobiales</taxon>
        <taxon>Methylobacteriaceae</taxon>
        <taxon>Methylobacterium</taxon>
    </lineage>
</organism>
<comment type="caution">
    <text evidence="1">The sequence shown here is derived from an EMBL/GenBank/DDBJ whole genome shotgun (WGS) entry which is preliminary data.</text>
</comment>
<dbReference type="EMBL" id="BSPL01000003">
    <property type="protein sequence ID" value="GLS68104.1"/>
    <property type="molecule type" value="Genomic_DNA"/>
</dbReference>
<keyword evidence="2" id="KW-1185">Reference proteome</keyword>